<dbReference type="AlphaFoldDB" id="A0A7S8MW71"/>
<evidence type="ECO:0000256" key="4">
    <source>
        <dbReference type="PROSITE-ProRule" id="PRU00335"/>
    </source>
</evidence>
<dbReference type="RefSeq" id="WP_195692392.1">
    <property type="nucleotide sequence ID" value="NZ_CP064760.1"/>
</dbReference>
<dbReference type="PROSITE" id="PS01081">
    <property type="entry name" value="HTH_TETR_1"/>
    <property type="match status" value="1"/>
</dbReference>
<dbReference type="SUPFAM" id="SSF48498">
    <property type="entry name" value="Tetracyclin repressor-like, C-terminal domain"/>
    <property type="match status" value="1"/>
</dbReference>
<feature type="compositionally biased region" description="Polar residues" evidence="5">
    <location>
        <begin position="1"/>
        <end position="10"/>
    </location>
</feature>
<evidence type="ECO:0000313" key="7">
    <source>
        <dbReference type="EMBL" id="QPE04314.1"/>
    </source>
</evidence>
<dbReference type="PRINTS" id="PR00455">
    <property type="entry name" value="HTHTETR"/>
</dbReference>
<proteinExistence type="predicted"/>
<dbReference type="InterPro" id="IPR001647">
    <property type="entry name" value="HTH_TetR"/>
</dbReference>
<dbReference type="Gene3D" id="1.10.10.60">
    <property type="entry name" value="Homeodomain-like"/>
    <property type="match status" value="1"/>
</dbReference>
<sequence length="213" mass="22862">MDSQATTTSVEAAPRLGRPRDASRDADILEATIAVLAEHGFDGMTIDMVAARAGAGKATVYRRWPSKADLVIDAVACMKRRDLDPDDLPDTGSLRGDLVALIRAPSIEDAELKTHVMGGILSLVSRDPELAHAAFAAILEPRIAVNRALLERARDRGETRPDIDVEALASLTPAMVSFRTLAQRLPVTREFLIHVLDEVLLPAAGITPTDPAS</sequence>
<protein>
    <submittedName>
        <fullName evidence="7">TetR/AcrR family transcriptional regulator</fullName>
    </submittedName>
</protein>
<evidence type="ECO:0000259" key="6">
    <source>
        <dbReference type="PROSITE" id="PS50977"/>
    </source>
</evidence>
<feature type="DNA-binding region" description="H-T-H motif" evidence="4">
    <location>
        <begin position="45"/>
        <end position="64"/>
    </location>
</feature>
<dbReference type="InterPro" id="IPR011075">
    <property type="entry name" value="TetR_C"/>
</dbReference>
<keyword evidence="8" id="KW-1185">Reference proteome</keyword>
<keyword evidence="3" id="KW-0804">Transcription</keyword>
<dbReference type="InterPro" id="IPR023772">
    <property type="entry name" value="DNA-bd_HTH_TetR-type_CS"/>
</dbReference>
<evidence type="ECO:0000256" key="2">
    <source>
        <dbReference type="ARBA" id="ARBA00023125"/>
    </source>
</evidence>
<feature type="region of interest" description="Disordered" evidence="5">
    <location>
        <begin position="1"/>
        <end position="21"/>
    </location>
</feature>
<organism evidence="7 8">
    <name type="scientific">Microbacterium schleiferi</name>
    <dbReference type="NCBI Taxonomy" id="69362"/>
    <lineage>
        <taxon>Bacteria</taxon>
        <taxon>Bacillati</taxon>
        <taxon>Actinomycetota</taxon>
        <taxon>Actinomycetes</taxon>
        <taxon>Micrococcales</taxon>
        <taxon>Microbacteriaceae</taxon>
        <taxon>Microbacterium</taxon>
    </lineage>
</organism>
<evidence type="ECO:0000256" key="1">
    <source>
        <dbReference type="ARBA" id="ARBA00023015"/>
    </source>
</evidence>
<accession>A0A7S8MW71</accession>
<dbReference type="Proteomes" id="UP000594480">
    <property type="component" value="Chromosome"/>
</dbReference>
<feature type="domain" description="HTH tetR-type" evidence="6">
    <location>
        <begin position="22"/>
        <end position="82"/>
    </location>
</feature>
<dbReference type="Pfam" id="PF00440">
    <property type="entry name" value="TetR_N"/>
    <property type="match status" value="1"/>
</dbReference>
<gene>
    <name evidence="7" type="ORF">IT882_14295</name>
</gene>
<dbReference type="GO" id="GO:0000976">
    <property type="term" value="F:transcription cis-regulatory region binding"/>
    <property type="evidence" value="ECO:0007669"/>
    <property type="project" value="TreeGrafter"/>
</dbReference>
<dbReference type="Gene3D" id="1.10.357.10">
    <property type="entry name" value="Tetracycline Repressor, domain 2"/>
    <property type="match status" value="1"/>
</dbReference>
<dbReference type="GO" id="GO:0003700">
    <property type="term" value="F:DNA-binding transcription factor activity"/>
    <property type="evidence" value="ECO:0007669"/>
    <property type="project" value="TreeGrafter"/>
</dbReference>
<name>A0A7S8MW71_9MICO</name>
<keyword evidence="2 4" id="KW-0238">DNA-binding</keyword>
<dbReference type="KEGG" id="msf:IT882_14295"/>
<evidence type="ECO:0000256" key="5">
    <source>
        <dbReference type="SAM" id="MobiDB-lite"/>
    </source>
</evidence>
<dbReference type="EMBL" id="CP064760">
    <property type="protein sequence ID" value="QPE04314.1"/>
    <property type="molecule type" value="Genomic_DNA"/>
</dbReference>
<dbReference type="PANTHER" id="PTHR30055">
    <property type="entry name" value="HTH-TYPE TRANSCRIPTIONAL REGULATOR RUTR"/>
    <property type="match status" value="1"/>
</dbReference>
<reference evidence="7 8" key="1">
    <citation type="submission" date="2020-11" db="EMBL/GenBank/DDBJ databases">
        <title>Amino acid is mineralized and recycled by bacteria in oceanic microbiome.</title>
        <authorList>
            <person name="Zheng L.Y."/>
        </authorList>
    </citation>
    <scope>NUCLEOTIDE SEQUENCE [LARGE SCALE GENOMIC DNA]</scope>
    <source>
        <strain evidence="7 8">A32-1</strain>
    </source>
</reference>
<evidence type="ECO:0000256" key="3">
    <source>
        <dbReference type="ARBA" id="ARBA00023163"/>
    </source>
</evidence>
<dbReference type="PANTHER" id="PTHR30055:SF148">
    <property type="entry name" value="TETR-FAMILY TRANSCRIPTIONAL REGULATOR"/>
    <property type="match status" value="1"/>
</dbReference>
<evidence type="ECO:0000313" key="8">
    <source>
        <dbReference type="Proteomes" id="UP000594480"/>
    </source>
</evidence>
<dbReference type="PROSITE" id="PS50977">
    <property type="entry name" value="HTH_TETR_2"/>
    <property type="match status" value="1"/>
</dbReference>
<keyword evidence="1" id="KW-0805">Transcription regulation</keyword>
<dbReference type="InterPro" id="IPR050109">
    <property type="entry name" value="HTH-type_TetR-like_transc_reg"/>
</dbReference>
<dbReference type="InterPro" id="IPR009057">
    <property type="entry name" value="Homeodomain-like_sf"/>
</dbReference>
<dbReference type="SUPFAM" id="SSF46689">
    <property type="entry name" value="Homeodomain-like"/>
    <property type="match status" value="1"/>
</dbReference>
<dbReference type="InterPro" id="IPR036271">
    <property type="entry name" value="Tet_transcr_reg_TetR-rel_C_sf"/>
</dbReference>
<dbReference type="Pfam" id="PF16859">
    <property type="entry name" value="TetR_C_11"/>
    <property type="match status" value="1"/>
</dbReference>